<sequence>MTSFPAPGRRRWLVPAALIALALVPIAAGAARLAELSGGGALLPEPPHAVESPLPLVVHIVSAVVFTVLGAFQFVPGTRGRRPAWHRTTGRLAAPAGLLAALSGLWLTLVITDADGGLLTVFRASAGAGMGAAIVLGVLAVLRRDLRRHRAWMLRGYALGIGAGTQVFTAGLGALVVGEPGETAQALLMGAGWAINLAVAEWLIRRRPRRPAPGRPTPVRVTEEVR</sequence>
<proteinExistence type="predicted"/>
<dbReference type="Pfam" id="PF10067">
    <property type="entry name" value="DUF2306"/>
    <property type="match status" value="1"/>
</dbReference>
<feature type="transmembrane region" description="Helical" evidence="1">
    <location>
        <begin position="183"/>
        <end position="204"/>
    </location>
</feature>
<evidence type="ECO:0000313" key="3">
    <source>
        <dbReference type="Proteomes" id="UP000479241"/>
    </source>
</evidence>
<keyword evidence="1" id="KW-1133">Transmembrane helix</keyword>
<dbReference type="EMBL" id="JAAGWG010000017">
    <property type="protein sequence ID" value="NEK86588.1"/>
    <property type="molecule type" value="Genomic_DNA"/>
</dbReference>
<dbReference type="Proteomes" id="UP000479241">
    <property type="component" value="Unassembled WGS sequence"/>
</dbReference>
<evidence type="ECO:0000313" key="2">
    <source>
        <dbReference type="EMBL" id="NEK86588.1"/>
    </source>
</evidence>
<protein>
    <submittedName>
        <fullName evidence="2">DUF2306 domain-containing protein</fullName>
    </submittedName>
</protein>
<organism evidence="2 3">
    <name type="scientific">Blastococcus saxobsidens</name>
    <dbReference type="NCBI Taxonomy" id="138336"/>
    <lineage>
        <taxon>Bacteria</taxon>
        <taxon>Bacillati</taxon>
        <taxon>Actinomycetota</taxon>
        <taxon>Actinomycetes</taxon>
        <taxon>Geodermatophilales</taxon>
        <taxon>Geodermatophilaceae</taxon>
        <taxon>Blastococcus</taxon>
    </lineage>
</organism>
<feature type="transmembrane region" description="Helical" evidence="1">
    <location>
        <begin position="53"/>
        <end position="72"/>
    </location>
</feature>
<keyword evidence="1" id="KW-0812">Transmembrane</keyword>
<reference evidence="2 3" key="1">
    <citation type="submission" date="2019-12" db="EMBL/GenBank/DDBJ databases">
        <title>the WGS of Blastococcus saxobsidens 67B17.</title>
        <authorList>
            <person name="Jiang Z."/>
        </authorList>
    </citation>
    <scope>NUCLEOTIDE SEQUENCE [LARGE SCALE GENOMIC DNA]</scope>
    <source>
        <strain evidence="2 3">67B17</strain>
    </source>
</reference>
<dbReference type="RefSeq" id="WP_163205722.1">
    <property type="nucleotide sequence ID" value="NZ_JAAGWG010000017.1"/>
</dbReference>
<feature type="transmembrane region" description="Helical" evidence="1">
    <location>
        <begin position="124"/>
        <end position="142"/>
    </location>
</feature>
<gene>
    <name evidence="2" type="ORF">GCU60_12610</name>
</gene>
<feature type="transmembrane region" description="Helical" evidence="1">
    <location>
        <begin position="92"/>
        <end position="112"/>
    </location>
</feature>
<comment type="caution">
    <text evidence="2">The sequence shown here is derived from an EMBL/GenBank/DDBJ whole genome shotgun (WGS) entry which is preliminary data.</text>
</comment>
<feature type="transmembrane region" description="Helical" evidence="1">
    <location>
        <begin position="154"/>
        <end position="177"/>
    </location>
</feature>
<dbReference type="InterPro" id="IPR018750">
    <property type="entry name" value="DUF2306_membrane"/>
</dbReference>
<accession>A0A6L9W3M7</accession>
<keyword evidence="1" id="KW-0472">Membrane</keyword>
<name>A0A6L9W3M7_9ACTN</name>
<dbReference type="AlphaFoldDB" id="A0A6L9W3M7"/>
<evidence type="ECO:0000256" key="1">
    <source>
        <dbReference type="SAM" id="Phobius"/>
    </source>
</evidence>